<evidence type="ECO:0000256" key="1">
    <source>
        <dbReference type="ARBA" id="ARBA00022729"/>
    </source>
</evidence>
<organism evidence="4 5">
    <name type="scientific">Flavihumibacter stibioxidans</name>
    <dbReference type="NCBI Taxonomy" id="1834163"/>
    <lineage>
        <taxon>Bacteria</taxon>
        <taxon>Pseudomonadati</taxon>
        <taxon>Bacteroidota</taxon>
        <taxon>Chitinophagia</taxon>
        <taxon>Chitinophagales</taxon>
        <taxon>Chitinophagaceae</taxon>
        <taxon>Flavihumibacter</taxon>
    </lineage>
</organism>
<keyword evidence="1 2" id="KW-0732">Signal</keyword>
<feature type="chain" id="PRO_5045440506" description="Organic solvent tolerance-like N-terminal domain-containing protein" evidence="2">
    <location>
        <begin position="23"/>
        <end position="589"/>
    </location>
</feature>
<dbReference type="Gene3D" id="2.60.450.10">
    <property type="entry name" value="Lipopolysaccharide (LPS) transport protein A like domain"/>
    <property type="match status" value="1"/>
</dbReference>
<dbReference type="PANTHER" id="PTHR36504:SF1">
    <property type="entry name" value="LIPOPOLYSACCHARIDE EXPORT SYSTEM PROTEIN LPTA"/>
    <property type="match status" value="1"/>
</dbReference>
<name>A0ABR7M3U1_9BACT</name>
<evidence type="ECO:0000256" key="2">
    <source>
        <dbReference type="SAM" id="SignalP"/>
    </source>
</evidence>
<evidence type="ECO:0000259" key="3">
    <source>
        <dbReference type="Pfam" id="PF13100"/>
    </source>
</evidence>
<proteinExistence type="predicted"/>
<dbReference type="InterPro" id="IPR005653">
    <property type="entry name" value="OstA-like_N"/>
</dbReference>
<sequence>MRIIRWLVLSLLAGWLPMRAAAQVAVLAPTDTTDLVFVKKTDRFRYEKKDSATELQMLAGNVFLEQGTTKFYCDSAVLDQKNGIVEAFGNVHINDADSIHTYSQYLIYYSNKKKAYLKKNVKLTDGKGVLTTNDLEYDTDLKIGIYTNGGKVVSDKTVLTSREAIYYGDMKDVYFKNEVRMKDPQYDLDTDSLLFNTDTRIATFITSTHIRADSGRRDIVTSEGYYDLKNKQAKFGKRPLIKDGSTFITGEDVGFDDVSGESYARGNAVFRDTAQGISILANDLRASKKNNSMLATQRPLMIIKQKEDSIYVTADTLFSGRLTDMAGYEKTFLKVAAPGGPEIRRDQLKPAKLPVAEQPLDKLPEEAIAKDSLRKDSLAKDTIIAATVIDATDTTNRNRYFQAFHRVRIFSDSLQAVCDSLFYSGVDSVFRMFNNPIAWASGSQVTGDTMYLFTKNKQPERIQVFDNALVINRTAEDFYNQLKGNTIHGYFIEGNIDFMRAKGSAESIYYAQDEDSAYAGVNRSTADIIDMFFKNQELSRVVFRSTVEGTMYPFRQVNHGEMRLRGFKWLDKRRPKTKFELFEDPIEPE</sequence>
<accession>A0ABR7M3U1</accession>
<dbReference type="EMBL" id="MBUA01000001">
    <property type="protein sequence ID" value="MBC6489581.1"/>
    <property type="molecule type" value="Genomic_DNA"/>
</dbReference>
<dbReference type="Pfam" id="PF13100">
    <property type="entry name" value="OstA_2"/>
    <property type="match status" value="1"/>
</dbReference>
<keyword evidence="5" id="KW-1185">Reference proteome</keyword>
<comment type="caution">
    <text evidence="4">The sequence shown here is derived from an EMBL/GenBank/DDBJ whole genome shotgun (WGS) entry which is preliminary data.</text>
</comment>
<feature type="signal peptide" evidence="2">
    <location>
        <begin position="1"/>
        <end position="22"/>
    </location>
</feature>
<evidence type="ECO:0000313" key="5">
    <source>
        <dbReference type="Proteomes" id="UP000765802"/>
    </source>
</evidence>
<evidence type="ECO:0000313" key="4">
    <source>
        <dbReference type="EMBL" id="MBC6489581.1"/>
    </source>
</evidence>
<feature type="domain" description="Organic solvent tolerance-like N-terminal" evidence="3">
    <location>
        <begin position="34"/>
        <end position="191"/>
    </location>
</feature>
<dbReference type="PANTHER" id="PTHR36504">
    <property type="entry name" value="LIPOPOLYSACCHARIDE EXPORT SYSTEM PROTEIN LPTA"/>
    <property type="match status" value="1"/>
</dbReference>
<reference evidence="4 5" key="1">
    <citation type="submission" date="2016-07" db="EMBL/GenBank/DDBJ databases">
        <title>Genome analysis of Flavihumibacter stibioxidans YS-17.</title>
        <authorList>
            <person name="Shi K."/>
            <person name="Han Y."/>
            <person name="Wang G."/>
        </authorList>
    </citation>
    <scope>NUCLEOTIDE SEQUENCE [LARGE SCALE GENOMIC DNA]</scope>
    <source>
        <strain evidence="4 5">YS-17</strain>
    </source>
</reference>
<protein>
    <recommendedName>
        <fullName evidence="3">Organic solvent tolerance-like N-terminal domain-containing protein</fullName>
    </recommendedName>
</protein>
<dbReference type="RefSeq" id="WP_187254940.1">
    <property type="nucleotide sequence ID" value="NZ_JBHULF010000006.1"/>
</dbReference>
<dbReference type="InterPro" id="IPR052037">
    <property type="entry name" value="LPS_export_LptA"/>
</dbReference>
<gene>
    <name evidence="4" type="ORF">BC349_01265</name>
</gene>
<dbReference type="Proteomes" id="UP000765802">
    <property type="component" value="Unassembled WGS sequence"/>
</dbReference>